<comment type="caution">
    <text evidence="1">The sequence shown here is derived from an EMBL/GenBank/DDBJ whole genome shotgun (WGS) entry which is preliminary data.</text>
</comment>
<sequence>MESFEVQIGAEQRKLRIEPVADHQPSGEGKAFKVFATDINADWLSNPENETATDVPTSDYLGLMTIQGEKKFTFDGEGRLTGNDLLGIAAQIVRHPSTAGYFTI</sequence>
<organism evidence="1 2">
    <name type="scientific">Mucilaginibacter straminoryzae</name>
    <dbReference type="NCBI Taxonomy" id="2932774"/>
    <lineage>
        <taxon>Bacteria</taxon>
        <taxon>Pseudomonadati</taxon>
        <taxon>Bacteroidota</taxon>
        <taxon>Sphingobacteriia</taxon>
        <taxon>Sphingobacteriales</taxon>
        <taxon>Sphingobacteriaceae</taxon>
        <taxon>Mucilaginibacter</taxon>
    </lineage>
</organism>
<dbReference type="Proteomes" id="UP001139450">
    <property type="component" value="Unassembled WGS sequence"/>
</dbReference>
<keyword evidence="2" id="KW-1185">Reference proteome</keyword>
<evidence type="ECO:0000313" key="1">
    <source>
        <dbReference type="EMBL" id="MCJ8208735.1"/>
    </source>
</evidence>
<evidence type="ECO:0000313" key="2">
    <source>
        <dbReference type="Proteomes" id="UP001139450"/>
    </source>
</evidence>
<accession>A0A9X1X2F0</accession>
<dbReference type="AlphaFoldDB" id="A0A9X1X2F0"/>
<dbReference type="RefSeq" id="WP_245128563.1">
    <property type="nucleotide sequence ID" value="NZ_JALJEJ010000001.1"/>
</dbReference>
<protein>
    <submittedName>
        <fullName evidence="1">Uncharacterized protein</fullName>
    </submittedName>
</protein>
<name>A0A9X1X2F0_9SPHI</name>
<proteinExistence type="predicted"/>
<reference evidence="1" key="1">
    <citation type="submission" date="2022-04" db="EMBL/GenBank/DDBJ databases">
        <title>Mucilaginibacter sp. RS28 isolated from freshwater.</title>
        <authorList>
            <person name="Ko S.-R."/>
        </authorList>
    </citation>
    <scope>NUCLEOTIDE SEQUENCE</scope>
    <source>
        <strain evidence="1">RS28</strain>
    </source>
</reference>
<gene>
    <name evidence="1" type="ORF">MUY27_03385</name>
</gene>
<dbReference type="EMBL" id="JALJEJ010000001">
    <property type="protein sequence ID" value="MCJ8208735.1"/>
    <property type="molecule type" value="Genomic_DNA"/>
</dbReference>